<gene>
    <name evidence="1" type="ORF">NHX12_010152</name>
</gene>
<sequence length="109" mass="11717">MAVDSSTRQNLTACPLPFTETTLYAASCRLAVFPVGLTEIPLVQDEADLHVQTVKVELALSAVYLKGFGGVTATATPLTSTSTPHQSMETCFMDMQVEKALIFPSPRIP</sequence>
<dbReference type="AlphaFoldDB" id="A0A9Q0DMJ4"/>
<protein>
    <submittedName>
        <fullName evidence="1">Uncharacterized protein</fullName>
    </submittedName>
</protein>
<accession>A0A9Q0DMJ4</accession>
<dbReference type="EMBL" id="JANIIK010000115">
    <property type="protein sequence ID" value="KAJ3589307.1"/>
    <property type="molecule type" value="Genomic_DNA"/>
</dbReference>
<dbReference type="Proteomes" id="UP001148018">
    <property type="component" value="Unassembled WGS sequence"/>
</dbReference>
<evidence type="ECO:0000313" key="2">
    <source>
        <dbReference type="Proteomes" id="UP001148018"/>
    </source>
</evidence>
<feature type="non-terminal residue" evidence="1">
    <location>
        <position position="1"/>
    </location>
</feature>
<comment type="caution">
    <text evidence="1">The sequence shown here is derived from an EMBL/GenBank/DDBJ whole genome shotgun (WGS) entry which is preliminary data.</text>
</comment>
<reference evidence="1" key="1">
    <citation type="submission" date="2022-07" db="EMBL/GenBank/DDBJ databases">
        <title>Chromosome-level genome of Muraenolepis orangiensis.</title>
        <authorList>
            <person name="Kim J."/>
        </authorList>
    </citation>
    <scope>NUCLEOTIDE SEQUENCE</scope>
    <source>
        <strain evidence="1">KU_S4_2022</strain>
        <tissue evidence="1">Muscle</tissue>
    </source>
</reference>
<organism evidence="1 2">
    <name type="scientific">Muraenolepis orangiensis</name>
    <name type="common">Patagonian moray cod</name>
    <dbReference type="NCBI Taxonomy" id="630683"/>
    <lineage>
        <taxon>Eukaryota</taxon>
        <taxon>Metazoa</taxon>
        <taxon>Chordata</taxon>
        <taxon>Craniata</taxon>
        <taxon>Vertebrata</taxon>
        <taxon>Euteleostomi</taxon>
        <taxon>Actinopterygii</taxon>
        <taxon>Neopterygii</taxon>
        <taxon>Teleostei</taxon>
        <taxon>Neoteleostei</taxon>
        <taxon>Acanthomorphata</taxon>
        <taxon>Zeiogadaria</taxon>
        <taxon>Gadariae</taxon>
        <taxon>Gadiformes</taxon>
        <taxon>Muraenolepidoidei</taxon>
        <taxon>Muraenolepididae</taxon>
        <taxon>Muraenolepis</taxon>
    </lineage>
</organism>
<evidence type="ECO:0000313" key="1">
    <source>
        <dbReference type="EMBL" id="KAJ3589307.1"/>
    </source>
</evidence>
<proteinExistence type="predicted"/>
<keyword evidence="2" id="KW-1185">Reference proteome</keyword>
<name>A0A9Q0DMJ4_9TELE</name>